<keyword evidence="2" id="KW-0812">Transmembrane</keyword>
<dbReference type="InterPro" id="IPR027417">
    <property type="entry name" value="P-loop_NTPase"/>
</dbReference>
<dbReference type="InParanoid" id="Q2H1M8"/>
<dbReference type="EMBL" id="CH408032">
    <property type="protein sequence ID" value="EAQ87699.1"/>
    <property type="molecule type" value="Genomic_DNA"/>
</dbReference>
<dbReference type="PANTHER" id="PTHR41813:SF2">
    <property type="entry name" value="REGULATOR PAB1642, PUTATIVE (AFU_ORTHOLOGUE AFUA_3G11955)-RELATED"/>
    <property type="match status" value="1"/>
</dbReference>
<feature type="transmembrane region" description="Helical" evidence="2">
    <location>
        <begin position="1587"/>
        <end position="1608"/>
    </location>
</feature>
<keyword evidence="5" id="KW-1185">Reference proteome</keyword>
<feature type="domain" description="DUF7025" evidence="3">
    <location>
        <begin position="668"/>
        <end position="760"/>
    </location>
</feature>
<keyword evidence="1" id="KW-0175">Coiled coil</keyword>
<keyword evidence="2" id="KW-1133">Transmembrane helix</keyword>
<evidence type="ECO:0000259" key="3">
    <source>
        <dbReference type="Pfam" id="PF22942"/>
    </source>
</evidence>
<dbReference type="VEuPathDB" id="FungiDB:CHGG_04318"/>
<dbReference type="OrthoDB" id="37730at2759"/>
<evidence type="ECO:0000256" key="2">
    <source>
        <dbReference type="SAM" id="Phobius"/>
    </source>
</evidence>
<dbReference type="GeneID" id="4391835"/>
<evidence type="ECO:0000313" key="4">
    <source>
        <dbReference type="EMBL" id="EAQ87699.1"/>
    </source>
</evidence>
<feature type="coiled-coil region" evidence="1">
    <location>
        <begin position="1520"/>
        <end position="1551"/>
    </location>
</feature>
<reference evidence="5" key="1">
    <citation type="journal article" date="2015" name="Genome Announc.">
        <title>Draft genome sequence of the cellulolytic fungus Chaetomium globosum.</title>
        <authorList>
            <person name="Cuomo C.A."/>
            <person name="Untereiner W.A."/>
            <person name="Ma L.-J."/>
            <person name="Grabherr M."/>
            <person name="Birren B.W."/>
        </authorList>
    </citation>
    <scope>NUCLEOTIDE SEQUENCE [LARGE SCALE GENOMIC DNA]</scope>
    <source>
        <strain evidence="5">ATCC 6205 / CBS 148.51 / DSM 1962 / NBRC 6347 / NRRL 1970</strain>
    </source>
</reference>
<dbReference type="Gene3D" id="3.40.50.300">
    <property type="entry name" value="P-loop containing nucleotide triphosphate hydrolases"/>
    <property type="match status" value="1"/>
</dbReference>
<gene>
    <name evidence="4" type="ORF">CHGG_04318</name>
</gene>
<evidence type="ECO:0000313" key="5">
    <source>
        <dbReference type="Proteomes" id="UP000001056"/>
    </source>
</evidence>
<organism evidence="4 5">
    <name type="scientific">Chaetomium globosum (strain ATCC 6205 / CBS 148.51 / DSM 1962 / NBRC 6347 / NRRL 1970)</name>
    <name type="common">Soil fungus</name>
    <dbReference type="NCBI Taxonomy" id="306901"/>
    <lineage>
        <taxon>Eukaryota</taxon>
        <taxon>Fungi</taxon>
        <taxon>Dikarya</taxon>
        <taxon>Ascomycota</taxon>
        <taxon>Pezizomycotina</taxon>
        <taxon>Sordariomycetes</taxon>
        <taxon>Sordariomycetidae</taxon>
        <taxon>Sordariales</taxon>
        <taxon>Chaetomiaceae</taxon>
        <taxon>Chaetomium</taxon>
    </lineage>
</organism>
<sequence>MNIRPRIRLEESRLTTPGSQATPRAKAVASSTMLASSICTSSFLIGTPSDRRALTTRMSVRRRGVMLSLALAVDAFEVAAWFWSSVAVFLEDDDNRGDPAGSPDSDADDRDLGAALSAATIASPAASVADANDPGCVALHIPTFLYVMASPQQAWSLTGHLLATEEQLYKSATQHPFLLAGAEGRLPKNILSRWLANDRLYIHSYIRAAGQFLASIDLPKQVSGSQEAFETRLVDWVTEALVAIRKEERFFIDVADRYNLGIEIAVPFPATSAAAQDKVSTQGGKLPGFVQLDSLFSSVGTHPTTVDSPNKLPGGSLVRSLFTSSAATTTPPTLLPWLEGALTFWGTERCYLDAWSWARDKAEERHPSGEDAGKEDADGGALRKEFIPNWSSPEFSRFVEELGKLIDDAVAEVVQREEGEEQGKVKEAILGRVEGKWRTLLEAEKEPWTPEARICHDARVLHRAKRRDKTSMATSISTPPVAENITDSDETAASKLIEVLNRIDTTLGTLDRRLQILEKSWPPAQAGAIVPVAVQDASRVLKTEHLGFIAKSKTDLDGSSHLQEITVEDSDLLALLLCTSSPCLNRQQTRQATRIGHRTFTYPFTELLSYRDVLNFFIRESEEPDSELRSLYADHEASHALTPRLKMQTADLLGCCDEQCKTLVRSRDANIARGVVLFDDLPTIFSPGMLLVGPGGEGLEQVVEVSSCDMITGTATTEACVVQVWHFRWNGKGFSRTSSRFELGRYSGARPIKAFPYHPVIGLDTKQSVTRLGELVARNRKYLARLQEISDVEVGDYPLCVWESEFSDGFRHGSKVVQAILDPAAFSLYNEEPLQTTATFGCYCSKCTSSVLSEDVLLSTRYLLLAPAKVEGFLLVGKKWTTFPIRDLRPVEPFWWDADTLETVALGQDLVNFLKEKITEHFAWRKEILEGTNHDLLTAGNISRKAFVAQFHGPEGLGKALTASSLADYCHRPTLRLSPDDMGLEPESFANRLSLYSKLSFRWGAVMIFSEADNMLKSRRLDGLLRNPLGEGENRPSMQHHLVRYIRQVPFPVPLPEDIKKMFTSYLSQLDPEFVEQGDDMVNWVVATATTLRLSVRQFRDIFQRAAAHADRGSRKLNLSSLIKAYTTTTGRPNEWSLVDDTSLYYGSSQVLEGTTAPAVTKLLRDTFSSWNKLPDDGRLPLTVSETFYSGAPSDPALQGASALKKATEELQKFGSMWIVDWGWPRGIWYPMQGCAYRPSGLYRWIDPDTKHPREEWERAEFTVGLADLIDSQEHGHSKSGGPWRRLVLVEVHVQATTLESFGPVASITRLDSLNQNLGNTDEPDLQFHIAFFHMITLQTGYVGDLRNTTRFFNAPTVGMSKGCFTIFPVPLVNESPSLASSIHWTLICLTPQDFWAPFIYETCAAPTLRAQTTYYVAEALRTVAAGWREILQSIEKLVDSDSVLRQPDQLQDILFDDDAFSTSKRYFWAINFIHEADKLLDDSIQQWVRFRKRSVTPWTAMGLQSDREYYWYEKSQEVLATADQVAEESCEDLKRLRQEFQEKLERITIMRDGLGENVKLLTFVSIFFLPLGLCMAIWSINESYSSTNLAIVTVVVAVATYALTFNLNNAVHGLQKIYGPKRRTLIEQMEGDPSLRWRWFGDRFKVFERSERGQQKPSEWIIWAYLFRRMWRAVLRKKDPGPDEMGSGWSL</sequence>
<dbReference type="RefSeq" id="XP_001223532.1">
    <property type="nucleotide sequence ID" value="XM_001223531.1"/>
</dbReference>
<dbReference type="InterPro" id="IPR054289">
    <property type="entry name" value="DUF7025"/>
</dbReference>
<keyword evidence="2" id="KW-0472">Membrane</keyword>
<dbReference type="Pfam" id="PF22942">
    <property type="entry name" value="DUF7025"/>
    <property type="match status" value="1"/>
</dbReference>
<dbReference type="HOGENOM" id="CLU_249918_0_0_1"/>
<dbReference type="Proteomes" id="UP000001056">
    <property type="component" value="Unassembled WGS sequence"/>
</dbReference>
<name>Q2H1M8_CHAGB</name>
<dbReference type="SUPFAM" id="SSF48613">
    <property type="entry name" value="Heme oxygenase-like"/>
    <property type="match status" value="1"/>
</dbReference>
<dbReference type="eggNOG" id="ENOG502QQ9D">
    <property type="taxonomic scope" value="Eukaryota"/>
</dbReference>
<dbReference type="InterPro" id="IPR016084">
    <property type="entry name" value="Haem_Oase-like_multi-hlx"/>
</dbReference>
<feature type="transmembrane region" description="Helical" evidence="2">
    <location>
        <begin position="1561"/>
        <end position="1581"/>
    </location>
</feature>
<accession>Q2H1M8</accession>
<evidence type="ECO:0000256" key="1">
    <source>
        <dbReference type="SAM" id="Coils"/>
    </source>
</evidence>
<protein>
    <recommendedName>
        <fullName evidence="3">DUF7025 domain-containing protein</fullName>
    </recommendedName>
</protein>
<dbReference type="Gene3D" id="1.20.910.10">
    <property type="entry name" value="Heme oxygenase-like"/>
    <property type="match status" value="1"/>
</dbReference>
<dbReference type="PANTHER" id="PTHR41813">
    <property type="entry name" value="REGULATOR PAB1642, PUTATIVE (AFU_ORTHOLOGUE AFUA_3G11955)-RELATED"/>
    <property type="match status" value="1"/>
</dbReference>
<dbReference type="SUPFAM" id="SSF52540">
    <property type="entry name" value="P-loop containing nucleoside triphosphate hydrolases"/>
    <property type="match status" value="1"/>
</dbReference>
<dbReference type="InterPro" id="IPR053261">
    <property type="entry name" value="Polyketide-peptide_reg"/>
</dbReference>
<dbReference type="CDD" id="cd19357">
    <property type="entry name" value="TenA_E_At3g16990-like"/>
    <property type="match status" value="1"/>
</dbReference>
<proteinExistence type="predicted"/>